<dbReference type="EMBL" id="VXIV02002873">
    <property type="protein sequence ID" value="KAF6022273.1"/>
    <property type="molecule type" value="Genomic_DNA"/>
</dbReference>
<evidence type="ECO:0000256" key="9">
    <source>
        <dbReference type="ARBA" id="ARBA00022692"/>
    </source>
</evidence>
<dbReference type="OrthoDB" id="8062037at2759"/>
<feature type="domain" description="RING-type" evidence="20">
    <location>
        <begin position="266"/>
        <end position="306"/>
    </location>
</feature>
<evidence type="ECO:0000256" key="6">
    <source>
        <dbReference type="ARBA" id="ARBA00022475"/>
    </source>
</evidence>
<dbReference type="InterPro" id="IPR001841">
    <property type="entry name" value="Znf_RING"/>
</dbReference>
<feature type="transmembrane region" description="Helical" evidence="18">
    <location>
        <begin position="200"/>
        <end position="222"/>
    </location>
</feature>
<feature type="chain" id="PRO_5029730185" description="RING-type E3 ubiquitin transferase" evidence="19">
    <location>
        <begin position="22"/>
        <end position="617"/>
    </location>
</feature>
<accession>A0A7J7J893</accession>
<evidence type="ECO:0000256" key="11">
    <source>
        <dbReference type="ARBA" id="ARBA00022771"/>
    </source>
</evidence>
<evidence type="ECO:0000256" key="7">
    <source>
        <dbReference type="ARBA" id="ARBA00022679"/>
    </source>
</evidence>
<keyword evidence="12" id="KW-0833">Ubl conjugation pathway</keyword>
<dbReference type="UniPathway" id="UPA00143"/>
<keyword evidence="11 16" id="KW-0479">Metal-binding</keyword>
<evidence type="ECO:0000256" key="19">
    <source>
        <dbReference type="SAM" id="SignalP"/>
    </source>
</evidence>
<evidence type="ECO:0000256" key="15">
    <source>
        <dbReference type="ARBA" id="ARBA00023136"/>
    </source>
</evidence>
<sequence>MKGARYKVLILLIISTIVSVAEEVIADTAIMELIVLDENSVRTSKYLHGKYTTAGAIADVEGYISQVHPNTLCDSRPDVKFRYIYILKLENLISYESSQDICESAANKATVAIHNGAAAVILLTVGRLEATTKELAKLMKPLERPVIIVDEEPEEDKLFVILSHRNSAYLKVSPAKAAATPNSPSLTNGAHRFKQERVTYIGIAIIFGLMAVLLIVSTAVIFKMRTIKQRIQAQARERFLQNIGTHKYRRKSLKPRDAISESPGPCIICLEQFKSGEELRILPCDHQYHKKCIDKWLMEHNTCPCCCGDIDELLKLGVWHHRKKNYKSSASNSLPTHSRLKTLLYLIDGTDNSYHDGSMKELLSPNQAEKFVRQQQRYLLNRLHEVKKQRHPSTTDTETSNMFSLHSSCYGSNVDIESSLPEQISFIGDFCQGGFPKKSDELLSTEFDEVMTSSTSKQYGNSKSTFVSSQDTPSISPRVSDLNISIENYPNKTHCPKCNHRCSHSSRHSKRPRSSASITRAVRFKEPESTVASHTEEEVEQTSCQHYTTNSSSNKDSSNDDRNNNTSAKSMCVSFKQHSTTSNNITHGSGSEASDTNSSNTNNMEVETGSCTQLTPP</sequence>
<feature type="compositionally biased region" description="Polar residues" evidence="17">
    <location>
        <begin position="576"/>
        <end position="617"/>
    </location>
</feature>
<evidence type="ECO:0000256" key="2">
    <source>
        <dbReference type="ARBA" id="ARBA00004251"/>
    </source>
</evidence>
<dbReference type="Proteomes" id="UP000593567">
    <property type="component" value="Unassembled WGS sequence"/>
</dbReference>
<comment type="similarity">
    <text evidence="4">Belongs to the ZNRF3 family.</text>
</comment>
<feature type="signal peptide" evidence="19">
    <location>
        <begin position="1"/>
        <end position="21"/>
    </location>
</feature>
<gene>
    <name evidence="21" type="ORF">EB796_019425</name>
</gene>
<keyword evidence="7" id="KW-0808">Transferase</keyword>
<dbReference type="Gene3D" id="3.30.40.10">
    <property type="entry name" value="Zinc/RING finger domain, C3HC4 (zinc finger)"/>
    <property type="match status" value="1"/>
</dbReference>
<keyword evidence="15 18" id="KW-0472">Membrane</keyword>
<feature type="region of interest" description="Disordered" evidence="17">
    <location>
        <begin position="452"/>
        <end position="478"/>
    </location>
</feature>
<evidence type="ECO:0000256" key="14">
    <source>
        <dbReference type="ARBA" id="ARBA00022989"/>
    </source>
</evidence>
<dbReference type="InterPro" id="IPR013083">
    <property type="entry name" value="Znf_RING/FYVE/PHD"/>
</dbReference>
<comment type="pathway">
    <text evidence="3">Protein modification; protein ubiquitination.</text>
</comment>
<evidence type="ECO:0000256" key="10">
    <source>
        <dbReference type="ARBA" id="ARBA00022729"/>
    </source>
</evidence>
<keyword evidence="8" id="KW-0879">Wnt signaling pathway</keyword>
<comment type="caution">
    <text evidence="21">The sequence shown here is derived from an EMBL/GenBank/DDBJ whole genome shotgun (WGS) entry which is preliminary data.</text>
</comment>
<dbReference type="SUPFAM" id="SSF57850">
    <property type="entry name" value="RING/U-box"/>
    <property type="match status" value="1"/>
</dbReference>
<keyword evidence="6" id="KW-1003">Cell membrane</keyword>
<comment type="subcellular location">
    <subcellularLocation>
        <location evidence="2">Cell membrane</location>
        <topology evidence="2">Single-pass type I membrane protein</topology>
    </subcellularLocation>
</comment>
<dbReference type="GO" id="GO:0061630">
    <property type="term" value="F:ubiquitin protein ligase activity"/>
    <property type="evidence" value="ECO:0007669"/>
    <property type="project" value="UniProtKB-EC"/>
</dbReference>
<dbReference type="PROSITE" id="PS50089">
    <property type="entry name" value="ZF_RING_2"/>
    <property type="match status" value="1"/>
</dbReference>
<evidence type="ECO:0000313" key="22">
    <source>
        <dbReference type="Proteomes" id="UP000593567"/>
    </source>
</evidence>
<dbReference type="GO" id="GO:0008270">
    <property type="term" value="F:zinc ion binding"/>
    <property type="evidence" value="ECO:0007669"/>
    <property type="project" value="UniProtKB-KW"/>
</dbReference>
<evidence type="ECO:0000256" key="3">
    <source>
        <dbReference type="ARBA" id="ARBA00004906"/>
    </source>
</evidence>
<comment type="catalytic activity">
    <reaction evidence="1">
        <text>S-ubiquitinyl-[E2 ubiquitin-conjugating enzyme]-L-cysteine + [acceptor protein]-L-lysine = [E2 ubiquitin-conjugating enzyme]-L-cysteine + N(6)-ubiquitinyl-[acceptor protein]-L-lysine.</text>
        <dbReference type="EC" id="2.3.2.27"/>
    </reaction>
</comment>
<keyword evidence="10 19" id="KW-0732">Signal</keyword>
<dbReference type="AlphaFoldDB" id="A0A7J7J893"/>
<keyword evidence="14 18" id="KW-1133">Transmembrane helix</keyword>
<feature type="compositionally biased region" description="Basic residues" evidence="17">
    <location>
        <begin position="500"/>
        <end position="513"/>
    </location>
</feature>
<dbReference type="PANTHER" id="PTHR16200">
    <property type="entry name" value="RING ZINC FINGER"/>
    <property type="match status" value="1"/>
</dbReference>
<dbReference type="Pfam" id="PF13639">
    <property type="entry name" value="zf-RING_2"/>
    <property type="match status" value="1"/>
</dbReference>
<dbReference type="Pfam" id="PF18212">
    <property type="entry name" value="ZNRF_3_ecto"/>
    <property type="match status" value="1"/>
</dbReference>
<evidence type="ECO:0000256" key="18">
    <source>
        <dbReference type="SAM" id="Phobius"/>
    </source>
</evidence>
<organism evidence="21 22">
    <name type="scientific">Bugula neritina</name>
    <name type="common">Brown bryozoan</name>
    <name type="synonym">Sertularia neritina</name>
    <dbReference type="NCBI Taxonomy" id="10212"/>
    <lineage>
        <taxon>Eukaryota</taxon>
        <taxon>Metazoa</taxon>
        <taxon>Spiralia</taxon>
        <taxon>Lophotrochozoa</taxon>
        <taxon>Bryozoa</taxon>
        <taxon>Gymnolaemata</taxon>
        <taxon>Cheilostomatida</taxon>
        <taxon>Flustrina</taxon>
        <taxon>Buguloidea</taxon>
        <taxon>Bugulidae</taxon>
        <taxon>Bugula</taxon>
    </lineage>
</organism>
<dbReference type="GO" id="GO:0016055">
    <property type="term" value="P:Wnt signaling pathway"/>
    <property type="evidence" value="ECO:0007669"/>
    <property type="project" value="UniProtKB-KW"/>
</dbReference>
<evidence type="ECO:0000256" key="17">
    <source>
        <dbReference type="SAM" id="MobiDB-lite"/>
    </source>
</evidence>
<keyword evidence="9 18" id="KW-0812">Transmembrane</keyword>
<evidence type="ECO:0000256" key="4">
    <source>
        <dbReference type="ARBA" id="ARBA00008759"/>
    </source>
</evidence>
<evidence type="ECO:0000256" key="1">
    <source>
        <dbReference type="ARBA" id="ARBA00000900"/>
    </source>
</evidence>
<keyword evidence="13" id="KW-0862">Zinc</keyword>
<reference evidence="21" key="1">
    <citation type="submission" date="2020-06" db="EMBL/GenBank/DDBJ databases">
        <title>Draft genome of Bugula neritina, a colonial animal packing powerful symbionts and potential medicines.</title>
        <authorList>
            <person name="Rayko M."/>
        </authorList>
    </citation>
    <scope>NUCLEOTIDE SEQUENCE [LARGE SCALE GENOMIC DNA]</scope>
    <source>
        <strain evidence="21">Kwan_BN1</strain>
    </source>
</reference>
<proteinExistence type="inferred from homology"/>
<dbReference type="GO" id="GO:0016567">
    <property type="term" value="P:protein ubiquitination"/>
    <property type="evidence" value="ECO:0007669"/>
    <property type="project" value="UniProtKB-UniPathway"/>
</dbReference>
<dbReference type="InterPro" id="IPR040700">
    <property type="entry name" value="ZNRF-3_ecto"/>
</dbReference>
<dbReference type="InterPro" id="IPR051073">
    <property type="entry name" value="ZNRF3_Arkadia_E3_ligases"/>
</dbReference>
<keyword evidence="22" id="KW-1185">Reference proteome</keyword>
<dbReference type="GO" id="GO:0030178">
    <property type="term" value="P:negative regulation of Wnt signaling pathway"/>
    <property type="evidence" value="ECO:0007669"/>
    <property type="project" value="UniProtKB-ARBA"/>
</dbReference>
<dbReference type="GO" id="GO:0005886">
    <property type="term" value="C:plasma membrane"/>
    <property type="evidence" value="ECO:0007669"/>
    <property type="project" value="UniProtKB-SubCell"/>
</dbReference>
<name>A0A7J7J893_BUGNE</name>
<dbReference type="Gene3D" id="3.50.30.30">
    <property type="match status" value="1"/>
</dbReference>
<evidence type="ECO:0000313" key="21">
    <source>
        <dbReference type="EMBL" id="KAF6022273.1"/>
    </source>
</evidence>
<evidence type="ECO:0000256" key="13">
    <source>
        <dbReference type="ARBA" id="ARBA00022833"/>
    </source>
</evidence>
<evidence type="ECO:0000256" key="16">
    <source>
        <dbReference type="PROSITE-ProRule" id="PRU00175"/>
    </source>
</evidence>
<keyword evidence="11 16" id="KW-0863">Zinc-finger</keyword>
<dbReference type="EC" id="2.3.2.27" evidence="5"/>
<dbReference type="SMART" id="SM00184">
    <property type="entry name" value="RING"/>
    <property type="match status" value="1"/>
</dbReference>
<protein>
    <recommendedName>
        <fullName evidence="5">RING-type E3 ubiquitin transferase</fullName>
        <ecNumber evidence="5">2.3.2.27</ecNumber>
    </recommendedName>
</protein>
<evidence type="ECO:0000256" key="12">
    <source>
        <dbReference type="ARBA" id="ARBA00022786"/>
    </source>
</evidence>
<evidence type="ECO:0000259" key="20">
    <source>
        <dbReference type="PROSITE" id="PS50089"/>
    </source>
</evidence>
<feature type="region of interest" description="Disordered" evidence="17">
    <location>
        <begin position="500"/>
        <end position="617"/>
    </location>
</feature>
<evidence type="ECO:0000256" key="5">
    <source>
        <dbReference type="ARBA" id="ARBA00012483"/>
    </source>
</evidence>
<evidence type="ECO:0000256" key="8">
    <source>
        <dbReference type="ARBA" id="ARBA00022687"/>
    </source>
</evidence>
<dbReference type="CDD" id="cd16454">
    <property type="entry name" value="RING-H2_PA-TM-RING"/>
    <property type="match status" value="1"/>
</dbReference>